<dbReference type="PROSITE" id="PS50893">
    <property type="entry name" value="ABC_TRANSPORTER_2"/>
    <property type="match status" value="1"/>
</dbReference>
<organism evidence="5 6">
    <name type="scientific">Nocardia seriolae</name>
    <dbReference type="NCBI Taxonomy" id="37332"/>
    <lineage>
        <taxon>Bacteria</taxon>
        <taxon>Bacillati</taxon>
        <taxon>Actinomycetota</taxon>
        <taxon>Actinomycetes</taxon>
        <taxon>Mycobacteriales</taxon>
        <taxon>Nocardiaceae</taxon>
        <taxon>Nocardia</taxon>
    </lineage>
</organism>
<keyword evidence="3 5" id="KW-0067">ATP-binding</keyword>
<sequence length="241" mass="25493">MTNALTVSDLTLTFPDGAERITALDNVHLRVAGGEIAALTGPSGSGKSTLLATVSTLLSPESGRVELETATGTVDLTALSRGDAATLRRSSIGIVFQQSNLIPALTCVEQLEAMVHLGQSWFVSPAMRREARSRARDLLAAVGLSGHENKRPAQLSGGQRQRVNIARALMNDPSLLVIDEPTSALDQERGAAIIDLIVGIVRDHGASTLLVTHDLSHLDQMDSVYRMVDGVLTQQKAALAA</sequence>
<dbReference type="RefSeq" id="WP_033090532.1">
    <property type="nucleotide sequence ID" value="NZ_AP017900.1"/>
</dbReference>
<dbReference type="InterPro" id="IPR017871">
    <property type="entry name" value="ABC_transporter-like_CS"/>
</dbReference>
<name>A0A0B8N336_9NOCA</name>
<dbReference type="Gene3D" id="3.40.50.300">
    <property type="entry name" value="P-loop containing nucleotide triphosphate hydrolases"/>
    <property type="match status" value="1"/>
</dbReference>
<dbReference type="InterPro" id="IPR003439">
    <property type="entry name" value="ABC_transporter-like_ATP-bd"/>
</dbReference>
<comment type="caution">
    <text evidence="5">The sequence shown here is derived from an EMBL/GenBank/DDBJ whole genome shotgun (WGS) entry which is preliminary data.</text>
</comment>
<evidence type="ECO:0000256" key="3">
    <source>
        <dbReference type="ARBA" id="ARBA00022840"/>
    </source>
</evidence>
<evidence type="ECO:0000256" key="2">
    <source>
        <dbReference type="ARBA" id="ARBA00022741"/>
    </source>
</evidence>
<keyword evidence="6" id="KW-1185">Reference proteome</keyword>
<evidence type="ECO:0000313" key="5">
    <source>
        <dbReference type="EMBL" id="GAP26049.1"/>
    </source>
</evidence>
<dbReference type="PROSITE" id="PS00211">
    <property type="entry name" value="ABC_TRANSPORTER_1"/>
    <property type="match status" value="1"/>
</dbReference>
<dbReference type="PANTHER" id="PTHR24220">
    <property type="entry name" value="IMPORT ATP-BINDING PROTEIN"/>
    <property type="match status" value="1"/>
</dbReference>
<evidence type="ECO:0000313" key="6">
    <source>
        <dbReference type="Proteomes" id="UP000037179"/>
    </source>
</evidence>
<dbReference type="CDD" id="cd03255">
    <property type="entry name" value="ABC_MJ0796_LolCDE_FtsE"/>
    <property type="match status" value="1"/>
</dbReference>
<dbReference type="GeneID" id="93370674"/>
<dbReference type="GO" id="GO:0022857">
    <property type="term" value="F:transmembrane transporter activity"/>
    <property type="evidence" value="ECO:0007669"/>
    <property type="project" value="TreeGrafter"/>
</dbReference>
<dbReference type="InterPro" id="IPR027417">
    <property type="entry name" value="P-loop_NTPase"/>
</dbReference>
<evidence type="ECO:0000256" key="1">
    <source>
        <dbReference type="ARBA" id="ARBA00022448"/>
    </source>
</evidence>
<dbReference type="GO" id="GO:0005524">
    <property type="term" value="F:ATP binding"/>
    <property type="evidence" value="ECO:0007669"/>
    <property type="project" value="UniProtKB-KW"/>
</dbReference>
<reference evidence="6" key="1">
    <citation type="submission" date="2015-07" db="EMBL/GenBank/DDBJ databases">
        <title>Nocardia seriolae U-1 whole genome shotgun sequence.</title>
        <authorList>
            <person name="Imajoh M."/>
            <person name="Fukumoto Y."/>
            <person name="Sukeda M."/>
            <person name="Yamane J."/>
            <person name="Yamasaki K."/>
            <person name="Shimizu M."/>
            <person name="Ohnishi K."/>
            <person name="Oshima S."/>
        </authorList>
    </citation>
    <scope>NUCLEOTIDE SEQUENCE [LARGE SCALE GENOMIC DNA]</scope>
    <source>
        <strain evidence="6">U-1</strain>
    </source>
</reference>
<reference evidence="5 6" key="2">
    <citation type="journal article" date="2016" name="Genome Announc.">
        <title>Draft Genome Sequence of Erythromycin- and Oxytetracycline-Sensitive Nocardia seriolae Strain U-1 (NBRC 110359).</title>
        <authorList>
            <person name="Imajoh M."/>
            <person name="Sukeda M."/>
            <person name="Shimizu M."/>
            <person name="Yamane J."/>
            <person name="Ohnishi K."/>
            <person name="Oshima S."/>
        </authorList>
    </citation>
    <scope>NUCLEOTIDE SEQUENCE [LARGE SCALE GENOMIC DNA]</scope>
    <source>
        <strain evidence="5 6">U-1</strain>
    </source>
</reference>
<dbReference type="Proteomes" id="UP000037179">
    <property type="component" value="Unassembled WGS sequence"/>
</dbReference>
<keyword evidence="1" id="KW-0813">Transport</keyword>
<proteinExistence type="predicted"/>
<dbReference type="InterPro" id="IPR003593">
    <property type="entry name" value="AAA+_ATPase"/>
</dbReference>
<dbReference type="GO" id="GO:0016887">
    <property type="term" value="F:ATP hydrolysis activity"/>
    <property type="evidence" value="ECO:0007669"/>
    <property type="project" value="InterPro"/>
</dbReference>
<dbReference type="EMBL" id="BBYQ01000001">
    <property type="protein sequence ID" value="GAP26049.1"/>
    <property type="molecule type" value="Genomic_DNA"/>
</dbReference>
<dbReference type="InterPro" id="IPR017911">
    <property type="entry name" value="MacB-like_ATP-bd"/>
</dbReference>
<dbReference type="InterPro" id="IPR015854">
    <property type="entry name" value="ABC_transpr_LolD-like"/>
</dbReference>
<dbReference type="AlphaFoldDB" id="A0A0B8N336"/>
<dbReference type="GO" id="GO:0005886">
    <property type="term" value="C:plasma membrane"/>
    <property type="evidence" value="ECO:0007669"/>
    <property type="project" value="TreeGrafter"/>
</dbReference>
<dbReference type="Pfam" id="PF00005">
    <property type="entry name" value="ABC_tran"/>
    <property type="match status" value="1"/>
</dbReference>
<keyword evidence="2" id="KW-0547">Nucleotide-binding</keyword>
<dbReference type="PANTHER" id="PTHR24220:SF685">
    <property type="entry name" value="ABC TRANSPORTER RELATED"/>
    <property type="match status" value="1"/>
</dbReference>
<accession>A0A0B8N336</accession>
<dbReference type="SMART" id="SM00382">
    <property type="entry name" value="AAA"/>
    <property type="match status" value="1"/>
</dbReference>
<evidence type="ECO:0000259" key="4">
    <source>
        <dbReference type="PROSITE" id="PS50893"/>
    </source>
</evidence>
<dbReference type="SUPFAM" id="SSF52540">
    <property type="entry name" value="P-loop containing nucleoside triphosphate hydrolases"/>
    <property type="match status" value="1"/>
</dbReference>
<protein>
    <submittedName>
        <fullName evidence="5">ABC transporter ATP-binding protein</fullName>
    </submittedName>
</protein>
<feature type="domain" description="ABC transporter" evidence="4">
    <location>
        <begin position="5"/>
        <end position="241"/>
    </location>
</feature>
<gene>
    <name evidence="5" type="ORF">NSK11_contig00001-0002</name>
</gene>